<feature type="domain" description="CorA-like transporter" evidence="1">
    <location>
        <begin position="8"/>
        <end position="111"/>
    </location>
</feature>
<evidence type="ECO:0000313" key="2">
    <source>
        <dbReference type="EMBL" id="KIW54422.1"/>
    </source>
</evidence>
<dbReference type="GeneID" id="25328690"/>
<reference evidence="2 3" key="1">
    <citation type="submission" date="2015-01" db="EMBL/GenBank/DDBJ databases">
        <title>The Genome Sequence of Exophiala xenobiotica CBS118157.</title>
        <authorList>
            <consortium name="The Broad Institute Genomics Platform"/>
            <person name="Cuomo C."/>
            <person name="de Hoog S."/>
            <person name="Gorbushina A."/>
            <person name="Stielow B."/>
            <person name="Teixiera M."/>
            <person name="Abouelleil A."/>
            <person name="Chapman S.B."/>
            <person name="Priest M."/>
            <person name="Young S.K."/>
            <person name="Wortman J."/>
            <person name="Nusbaum C."/>
            <person name="Birren B."/>
        </authorList>
    </citation>
    <scope>NUCLEOTIDE SEQUENCE [LARGE SCALE GENOMIC DNA]</scope>
    <source>
        <strain evidence="2 3">CBS 118157</strain>
    </source>
</reference>
<proteinExistence type="predicted"/>
<accession>A0A0D2CWA9</accession>
<dbReference type="Proteomes" id="UP000054342">
    <property type="component" value="Unassembled WGS sequence"/>
</dbReference>
<dbReference type="RefSeq" id="XP_013315006.1">
    <property type="nucleotide sequence ID" value="XM_013459552.1"/>
</dbReference>
<dbReference type="AlphaFoldDB" id="A0A0D2CWA9"/>
<protein>
    <recommendedName>
        <fullName evidence="1">CorA-like transporter domain-containing protein</fullName>
    </recommendedName>
</protein>
<dbReference type="Pfam" id="PF26616">
    <property type="entry name" value="CorA-like"/>
    <property type="match status" value="1"/>
</dbReference>
<dbReference type="STRING" id="348802.A0A0D2CWA9"/>
<dbReference type="OrthoDB" id="4119248at2759"/>
<name>A0A0D2CWA9_9EURO</name>
<keyword evidence="3" id="KW-1185">Reference proteome</keyword>
<gene>
    <name evidence="2" type="ORF">PV05_06782</name>
</gene>
<evidence type="ECO:0000259" key="1">
    <source>
        <dbReference type="Pfam" id="PF26616"/>
    </source>
</evidence>
<dbReference type="EMBL" id="KN847320">
    <property type="protein sequence ID" value="KIW54422.1"/>
    <property type="molecule type" value="Genomic_DNA"/>
</dbReference>
<evidence type="ECO:0000313" key="3">
    <source>
        <dbReference type="Proteomes" id="UP000054342"/>
    </source>
</evidence>
<organism evidence="2 3">
    <name type="scientific">Exophiala xenobiotica</name>
    <dbReference type="NCBI Taxonomy" id="348802"/>
    <lineage>
        <taxon>Eukaryota</taxon>
        <taxon>Fungi</taxon>
        <taxon>Dikarya</taxon>
        <taxon>Ascomycota</taxon>
        <taxon>Pezizomycotina</taxon>
        <taxon>Eurotiomycetes</taxon>
        <taxon>Chaetothyriomycetidae</taxon>
        <taxon>Chaetothyriales</taxon>
        <taxon>Herpotrichiellaceae</taxon>
        <taxon>Exophiala</taxon>
    </lineage>
</organism>
<sequence length="327" mass="36660">MISGCALRRLAHHLDIFPPFLDLLQAFGERTSSDSDSVGSHRSYTRGQAFECTYLVKTAEEHGRDDVEDPWSIRQMGVYFQHDSQRDTSTLIVINPLRSFLHRLKAAQNDTGGVPGWREIHRLALSCSTLPWKAYVSHLESQMTQLKTRAHLSSVSEKEPTTSSPVVRIEFEDTQDVKVLEDKLYKIRHILNVNLKICKEVGDLFGNNELFQHPATVQPSSLGSATTNFVREMEEQLERVLTLKQRTEAVSDLMQKIIAFRALAALKTSSSMSTEIARLAQSDNKMMIDLATKSRDDARTLKTITILTMIYLPAAFVSVSQSSGGCG</sequence>
<dbReference type="HOGENOM" id="CLU_029947_3_0_1"/>
<dbReference type="InterPro" id="IPR058257">
    <property type="entry name" value="CorA-like_dom"/>
</dbReference>